<dbReference type="InterPro" id="IPR024512">
    <property type="entry name" value="Ser_palmitoyltrfase_ssu-like"/>
</dbReference>
<comment type="caution">
    <text evidence="6">The sequence shown here is derived from an EMBL/GenBank/DDBJ whole genome shotgun (WGS) entry which is preliminary data.</text>
</comment>
<evidence type="ECO:0000313" key="7">
    <source>
        <dbReference type="Proteomes" id="UP001634393"/>
    </source>
</evidence>
<keyword evidence="3" id="KW-0256">Endoplasmic reticulum</keyword>
<evidence type="ECO:0000256" key="2">
    <source>
        <dbReference type="ARBA" id="ARBA00022692"/>
    </source>
</evidence>
<dbReference type="EMBL" id="JBJXBP010000008">
    <property type="protein sequence ID" value="KAL3813223.1"/>
    <property type="molecule type" value="Genomic_DNA"/>
</dbReference>
<dbReference type="PANTHER" id="PTHR33727">
    <property type="entry name" value="OS07G0446900 PROTEIN"/>
    <property type="match status" value="1"/>
</dbReference>
<comment type="subcellular location">
    <subcellularLocation>
        <location evidence="1">Endoplasmic reticulum membrane</location>
        <topology evidence="1">Multi-pass membrane protein</topology>
    </subcellularLocation>
</comment>
<name>A0ABD3RK23_9LAMI</name>
<accession>A0ABD3RK23</accession>
<protein>
    <submittedName>
        <fullName evidence="6">Uncharacterized protein</fullName>
    </submittedName>
</protein>
<sequence>MNWIQQKIYIYNINFGPYMLDWWERFMFNIIHYIYF</sequence>
<reference evidence="6 7" key="1">
    <citation type="submission" date="2024-12" db="EMBL/GenBank/DDBJ databases">
        <title>The unique morphological basis and parallel evolutionary history of personate flowers in Penstemon.</title>
        <authorList>
            <person name="Depatie T.H."/>
            <person name="Wessinger C.A."/>
        </authorList>
    </citation>
    <scope>NUCLEOTIDE SEQUENCE [LARGE SCALE GENOMIC DNA]</scope>
    <source>
        <strain evidence="6">WTNN_2</strain>
        <tissue evidence="6">Leaf</tissue>
    </source>
</reference>
<keyword evidence="4" id="KW-1133">Transmembrane helix</keyword>
<keyword evidence="5" id="KW-0472">Membrane</keyword>
<evidence type="ECO:0000256" key="3">
    <source>
        <dbReference type="ARBA" id="ARBA00022824"/>
    </source>
</evidence>
<dbReference type="PANTHER" id="PTHR33727:SF5">
    <property type="entry name" value="PROTEIN, PUTATIVE (DUF3317)-RELATED"/>
    <property type="match status" value="1"/>
</dbReference>
<proteinExistence type="predicted"/>
<dbReference type="Pfam" id="PF11779">
    <property type="entry name" value="SPT_ssu-like"/>
    <property type="match status" value="1"/>
</dbReference>
<keyword evidence="7" id="KW-1185">Reference proteome</keyword>
<evidence type="ECO:0000313" key="6">
    <source>
        <dbReference type="EMBL" id="KAL3813223.1"/>
    </source>
</evidence>
<gene>
    <name evidence="6" type="ORF">ACJIZ3_014491</name>
</gene>
<dbReference type="Proteomes" id="UP001634393">
    <property type="component" value="Unassembled WGS sequence"/>
</dbReference>
<keyword evidence="2" id="KW-0812">Transmembrane</keyword>
<organism evidence="6 7">
    <name type="scientific">Penstemon smallii</name>
    <dbReference type="NCBI Taxonomy" id="265156"/>
    <lineage>
        <taxon>Eukaryota</taxon>
        <taxon>Viridiplantae</taxon>
        <taxon>Streptophyta</taxon>
        <taxon>Embryophyta</taxon>
        <taxon>Tracheophyta</taxon>
        <taxon>Spermatophyta</taxon>
        <taxon>Magnoliopsida</taxon>
        <taxon>eudicotyledons</taxon>
        <taxon>Gunneridae</taxon>
        <taxon>Pentapetalae</taxon>
        <taxon>asterids</taxon>
        <taxon>lamiids</taxon>
        <taxon>Lamiales</taxon>
        <taxon>Plantaginaceae</taxon>
        <taxon>Cheloneae</taxon>
        <taxon>Penstemon</taxon>
    </lineage>
</organism>
<dbReference type="GO" id="GO:0005789">
    <property type="term" value="C:endoplasmic reticulum membrane"/>
    <property type="evidence" value="ECO:0007669"/>
    <property type="project" value="UniProtKB-SubCell"/>
</dbReference>
<evidence type="ECO:0000256" key="5">
    <source>
        <dbReference type="ARBA" id="ARBA00023136"/>
    </source>
</evidence>
<evidence type="ECO:0000256" key="1">
    <source>
        <dbReference type="ARBA" id="ARBA00004477"/>
    </source>
</evidence>
<evidence type="ECO:0000256" key="4">
    <source>
        <dbReference type="ARBA" id="ARBA00022989"/>
    </source>
</evidence>
<dbReference type="AlphaFoldDB" id="A0ABD3RK23"/>